<comment type="subcellular location">
    <subcellularLocation>
        <location evidence="3">Nucleus lamina</location>
    </subcellularLocation>
</comment>
<accession>A0A5J5AE12</accession>
<feature type="coiled-coil region" evidence="5">
    <location>
        <begin position="647"/>
        <end position="731"/>
    </location>
</feature>
<reference evidence="7 8" key="1">
    <citation type="submission" date="2019-09" db="EMBL/GenBank/DDBJ databases">
        <title>A chromosome-level genome assembly of the Chinese tupelo Nyssa sinensis.</title>
        <authorList>
            <person name="Yang X."/>
            <person name="Kang M."/>
            <person name="Yang Y."/>
            <person name="Xiong H."/>
            <person name="Wang M."/>
            <person name="Zhang Z."/>
            <person name="Wang Z."/>
            <person name="Wu H."/>
            <person name="Ma T."/>
            <person name="Liu J."/>
            <person name="Xi Z."/>
        </authorList>
    </citation>
    <scope>NUCLEOTIDE SEQUENCE [LARGE SCALE GENOMIC DNA]</scope>
    <source>
        <strain evidence="7">J267</strain>
        <tissue evidence="7">Leaf</tissue>
    </source>
</reference>
<proteinExistence type="inferred from homology"/>
<feature type="coiled-coil region" evidence="5">
    <location>
        <begin position="392"/>
        <end position="605"/>
    </location>
</feature>
<sequence length="1086" mass="126032">MFTPQRKVWPLGITPRSEAQKSGVGIGTNHRNLGNGKAVAFLDEPPPPLGLLNENTANAGTDVGYTEDWRRFREAGFLDKAAMERKDREALVETVSKLERELFDYQYNMGLLLIEKKEWTSKYEELREALAEAQEILKREQAAHLIAISEVEKREENMRKALDVEKQCVVDLEKAFHEIHAEHAQIKLTSETKLADANTLVAGIEDKSLGVEQKLHAPDAKLVELSRKSSELERKLQVVEARESMLRGEHLSLNADHEEHDATFYKHKEDLQEWERKLQEAEVRLCEGRRIMNQREEKANEIGKTLKQKEKELEEAQKKTESANTTLKRKENDINNRLADLVLKEKKAESLRSNLGMTEKEINALTEKLSARERVKIQELLDEHRAILETKRQEFELEMEERRKSLDEEMKDNVDVVEREGIEINHMEGKLGQREQALEKKLERVKENEKDLEVKLKTLKEKEQSIKAEEKRLEVEKRQILADKESLHTLKDELEKIRADISQRELQIHEELKKLRITEEDRAEYLCLQSQLEEEREKCRLQKELLLKESEDLKQSRKKFEEEWEVLDEKRAHVTKELMEIGEEKEKLENLRRSEEERLKKEKCETQDYIQRKLEAVRVEKESFAATMRHEQSALSEKAQNEHSQLLHDFELRRRDLENDLQKRQEAMGKHLQERDRAFEEQRDKELSNISYLNDNVRREMEEMRSERRRIEKEKQEVDLNKKQLEGHQLEMHKDINVLGVLRKKLNGQQEQLIKERGRILEFVERLKNCSNCGEIMREFEFSDLQLLEMEDNEAFLLLRLGDELLEISQSGVMASDGTNFKRFPGGTDLGSSDSGGRMSWLRNCSSGILNLSPRRKFQHVAQNLKSPLSAAQVNIEEKAEGSSMLVDIEAEIMVHGIAEDEPEPSFGIGNDSFDVHRLASDHIIREVEHGHAPSVNNQSYRDSKAQDVPEDSQQSERRSGRRKPGRRPKVRTNRTRSVEAVVEDAKVILGKTSEGPKLNEQHNGSVYIEESQGDSSHAEKAPSTMARKRHGAQTSGISEIEQDADDSERRLVSVTAGGRRKRRQTVAPAVQTPGEKRYNLRRHKT</sequence>
<evidence type="ECO:0000256" key="4">
    <source>
        <dbReference type="ARBA" id="ARBA00024208"/>
    </source>
</evidence>
<evidence type="ECO:0000313" key="8">
    <source>
        <dbReference type="Proteomes" id="UP000325577"/>
    </source>
</evidence>
<dbReference type="AlphaFoldDB" id="A0A5J5AE12"/>
<feature type="compositionally biased region" description="Basic residues" evidence="6">
    <location>
        <begin position="960"/>
        <end position="975"/>
    </location>
</feature>
<evidence type="ECO:0000256" key="6">
    <source>
        <dbReference type="SAM" id="MobiDB-lite"/>
    </source>
</evidence>
<name>A0A5J5AE12_9ASTE</name>
<dbReference type="GO" id="GO:0005652">
    <property type="term" value="C:nuclear lamina"/>
    <property type="evidence" value="ECO:0007669"/>
    <property type="project" value="UniProtKB-SubCell"/>
</dbReference>
<dbReference type="InterPro" id="IPR040418">
    <property type="entry name" value="CRWN"/>
</dbReference>
<keyword evidence="8" id="KW-1185">Reference proteome</keyword>
<feature type="coiled-coil region" evidence="5">
    <location>
        <begin position="222"/>
        <end position="368"/>
    </location>
</feature>
<feature type="region of interest" description="Disordered" evidence="6">
    <location>
        <begin position="1010"/>
        <end position="1086"/>
    </location>
</feature>
<dbReference type="GO" id="GO:0006997">
    <property type="term" value="P:nucleus organization"/>
    <property type="evidence" value="ECO:0007669"/>
    <property type="project" value="InterPro"/>
</dbReference>
<evidence type="ECO:0000313" key="7">
    <source>
        <dbReference type="EMBL" id="KAA8529223.1"/>
    </source>
</evidence>
<evidence type="ECO:0008006" key="9">
    <source>
        <dbReference type="Google" id="ProtNLM"/>
    </source>
</evidence>
<evidence type="ECO:0000256" key="1">
    <source>
        <dbReference type="ARBA" id="ARBA00023054"/>
    </source>
</evidence>
<feature type="region of interest" description="Disordered" evidence="6">
    <location>
        <begin position="931"/>
        <end position="979"/>
    </location>
</feature>
<organism evidence="7 8">
    <name type="scientific">Nyssa sinensis</name>
    <dbReference type="NCBI Taxonomy" id="561372"/>
    <lineage>
        <taxon>Eukaryota</taxon>
        <taxon>Viridiplantae</taxon>
        <taxon>Streptophyta</taxon>
        <taxon>Embryophyta</taxon>
        <taxon>Tracheophyta</taxon>
        <taxon>Spermatophyta</taxon>
        <taxon>Magnoliopsida</taxon>
        <taxon>eudicotyledons</taxon>
        <taxon>Gunneridae</taxon>
        <taxon>Pentapetalae</taxon>
        <taxon>asterids</taxon>
        <taxon>Cornales</taxon>
        <taxon>Nyssaceae</taxon>
        <taxon>Nyssa</taxon>
    </lineage>
</organism>
<keyword evidence="1 5" id="KW-0175">Coiled coil</keyword>
<protein>
    <recommendedName>
        <fullName evidence="9">Nuclear matrix constituent protein 1-like protein</fullName>
    </recommendedName>
</protein>
<evidence type="ECO:0000256" key="2">
    <source>
        <dbReference type="ARBA" id="ARBA00023242"/>
    </source>
</evidence>
<dbReference type="PANTHER" id="PTHR31908">
    <property type="entry name" value="PROTEIN CROWDED NUCLEI 4"/>
    <property type="match status" value="1"/>
</dbReference>
<keyword evidence="2" id="KW-0539">Nucleus</keyword>
<feature type="coiled-coil region" evidence="5">
    <location>
        <begin position="81"/>
        <end position="143"/>
    </location>
</feature>
<gene>
    <name evidence="7" type="ORF">F0562_033978</name>
</gene>
<dbReference type="PANTHER" id="PTHR31908:SF9">
    <property type="entry name" value="PROTEIN CROWDED NUCLEI 3"/>
    <property type="match status" value="1"/>
</dbReference>
<dbReference type="OrthoDB" id="673795at2759"/>
<dbReference type="Proteomes" id="UP000325577">
    <property type="component" value="Linkage Group LG20"/>
</dbReference>
<evidence type="ECO:0000256" key="3">
    <source>
        <dbReference type="ARBA" id="ARBA00024186"/>
    </source>
</evidence>
<evidence type="ECO:0000256" key="5">
    <source>
        <dbReference type="SAM" id="Coils"/>
    </source>
</evidence>
<dbReference type="EMBL" id="CM018044">
    <property type="protein sequence ID" value="KAA8529223.1"/>
    <property type="molecule type" value="Genomic_DNA"/>
</dbReference>
<comment type="similarity">
    <text evidence="4">Belongs to the CRWN family.</text>
</comment>